<dbReference type="GO" id="GO:0031624">
    <property type="term" value="F:ubiquitin conjugating enzyme binding"/>
    <property type="evidence" value="ECO:0007669"/>
    <property type="project" value="TreeGrafter"/>
</dbReference>
<dbReference type="GO" id="GO:0061630">
    <property type="term" value="F:ubiquitin protein ligase activity"/>
    <property type="evidence" value="ECO:0007669"/>
    <property type="project" value="TreeGrafter"/>
</dbReference>
<dbReference type="Pfam" id="PF21362">
    <property type="entry name" value="Sina_RING"/>
    <property type="match status" value="1"/>
</dbReference>
<keyword evidence="1" id="KW-0479">Metal-binding</keyword>
<reference evidence="7 8" key="1">
    <citation type="journal article" date="2019" name="Commun. Biol.">
        <title>The bagworm genome reveals a unique fibroin gene that provides high tensile strength.</title>
        <authorList>
            <person name="Kono N."/>
            <person name="Nakamura H."/>
            <person name="Ohtoshi R."/>
            <person name="Tomita M."/>
            <person name="Numata K."/>
            <person name="Arakawa K."/>
        </authorList>
    </citation>
    <scope>NUCLEOTIDE SEQUENCE [LARGE SCALE GENOMIC DNA]</scope>
</reference>
<dbReference type="OrthoDB" id="4788989at2759"/>
<evidence type="ECO:0000259" key="6">
    <source>
        <dbReference type="PROSITE" id="PS50089"/>
    </source>
</evidence>
<dbReference type="Proteomes" id="UP000299102">
    <property type="component" value="Unassembled WGS sequence"/>
</dbReference>
<feature type="compositionally biased region" description="Polar residues" evidence="5">
    <location>
        <begin position="151"/>
        <end position="160"/>
    </location>
</feature>
<dbReference type="PROSITE" id="PS50089">
    <property type="entry name" value="ZF_RING_2"/>
    <property type="match status" value="1"/>
</dbReference>
<organism evidence="7 8">
    <name type="scientific">Eumeta variegata</name>
    <name type="common">Bagworm moth</name>
    <name type="synonym">Eumeta japonica</name>
    <dbReference type="NCBI Taxonomy" id="151549"/>
    <lineage>
        <taxon>Eukaryota</taxon>
        <taxon>Metazoa</taxon>
        <taxon>Ecdysozoa</taxon>
        <taxon>Arthropoda</taxon>
        <taxon>Hexapoda</taxon>
        <taxon>Insecta</taxon>
        <taxon>Pterygota</taxon>
        <taxon>Neoptera</taxon>
        <taxon>Endopterygota</taxon>
        <taxon>Lepidoptera</taxon>
        <taxon>Glossata</taxon>
        <taxon>Ditrysia</taxon>
        <taxon>Tineoidea</taxon>
        <taxon>Psychidae</taxon>
        <taxon>Oiketicinae</taxon>
        <taxon>Eumeta</taxon>
    </lineage>
</organism>
<dbReference type="InterPro" id="IPR004162">
    <property type="entry name" value="SINA-like_animal"/>
</dbReference>
<evidence type="ECO:0000256" key="5">
    <source>
        <dbReference type="SAM" id="MobiDB-lite"/>
    </source>
</evidence>
<dbReference type="GO" id="GO:0043161">
    <property type="term" value="P:proteasome-mediated ubiquitin-dependent protein catabolic process"/>
    <property type="evidence" value="ECO:0007669"/>
    <property type="project" value="TreeGrafter"/>
</dbReference>
<evidence type="ECO:0000256" key="1">
    <source>
        <dbReference type="ARBA" id="ARBA00022723"/>
    </source>
</evidence>
<evidence type="ECO:0000256" key="4">
    <source>
        <dbReference type="PROSITE-ProRule" id="PRU00175"/>
    </source>
</evidence>
<dbReference type="PANTHER" id="PTHR45877:SF2">
    <property type="entry name" value="E3 UBIQUITIN-PROTEIN LIGASE SINA-RELATED"/>
    <property type="match status" value="1"/>
</dbReference>
<feature type="region of interest" description="Disordered" evidence="5">
    <location>
        <begin position="127"/>
        <end position="160"/>
    </location>
</feature>
<evidence type="ECO:0000313" key="7">
    <source>
        <dbReference type="EMBL" id="GBP68119.1"/>
    </source>
</evidence>
<comment type="caution">
    <text evidence="7">The sequence shown here is derived from an EMBL/GenBank/DDBJ whole genome shotgun (WGS) entry which is preliminary data.</text>
</comment>
<dbReference type="STRING" id="151549.A0A4C1Y0N8"/>
<dbReference type="PANTHER" id="PTHR45877">
    <property type="entry name" value="E3 UBIQUITIN-PROTEIN LIGASE SIAH2"/>
    <property type="match status" value="1"/>
</dbReference>
<sequence length="160" mass="17062">MPSFMPVEPTKTSQFQTNATVAGQQLSNSCPPGRNCQRFGIALQSEAMPDLDDLLQCPVCYEIPTGQILQCNEGHHVCGRCKARLDLCPVCRSLFFGTRNYALEELIANVRKLQAFKLGGKMTVTSVSGGSESTASAENSVVGGTLDGSVNEGSNEDVSV</sequence>
<feature type="domain" description="RING-type" evidence="6">
    <location>
        <begin position="57"/>
        <end position="92"/>
    </location>
</feature>
<feature type="non-terminal residue" evidence="7">
    <location>
        <position position="160"/>
    </location>
</feature>
<evidence type="ECO:0000256" key="3">
    <source>
        <dbReference type="ARBA" id="ARBA00022833"/>
    </source>
</evidence>
<gene>
    <name evidence="7" type="primary">sina</name>
    <name evidence="7" type="ORF">EVAR_46282_1</name>
</gene>
<dbReference type="GO" id="GO:0008270">
    <property type="term" value="F:zinc ion binding"/>
    <property type="evidence" value="ECO:0007669"/>
    <property type="project" value="UniProtKB-KW"/>
</dbReference>
<name>A0A4C1Y0N8_EUMVA</name>
<keyword evidence="8" id="KW-1185">Reference proteome</keyword>
<dbReference type="EMBL" id="BGZK01001002">
    <property type="protein sequence ID" value="GBP68119.1"/>
    <property type="molecule type" value="Genomic_DNA"/>
</dbReference>
<keyword evidence="3" id="KW-0862">Zinc</keyword>
<dbReference type="Gene3D" id="3.30.40.10">
    <property type="entry name" value="Zinc/RING finger domain, C3HC4 (zinc finger)"/>
    <property type="match status" value="1"/>
</dbReference>
<dbReference type="SUPFAM" id="SSF57850">
    <property type="entry name" value="RING/U-box"/>
    <property type="match status" value="1"/>
</dbReference>
<keyword evidence="2 4" id="KW-0863">Zinc-finger</keyword>
<dbReference type="InterPro" id="IPR049548">
    <property type="entry name" value="Sina-like_RING"/>
</dbReference>
<feature type="compositionally biased region" description="Low complexity" evidence="5">
    <location>
        <begin position="127"/>
        <end position="138"/>
    </location>
</feature>
<dbReference type="InterPro" id="IPR001841">
    <property type="entry name" value="Znf_RING"/>
</dbReference>
<evidence type="ECO:0000256" key="2">
    <source>
        <dbReference type="ARBA" id="ARBA00022771"/>
    </source>
</evidence>
<accession>A0A4C1Y0N8</accession>
<dbReference type="InterPro" id="IPR013083">
    <property type="entry name" value="Znf_RING/FYVE/PHD"/>
</dbReference>
<dbReference type="AlphaFoldDB" id="A0A4C1Y0N8"/>
<proteinExistence type="predicted"/>
<dbReference type="GO" id="GO:0005737">
    <property type="term" value="C:cytoplasm"/>
    <property type="evidence" value="ECO:0007669"/>
    <property type="project" value="TreeGrafter"/>
</dbReference>
<evidence type="ECO:0000313" key="8">
    <source>
        <dbReference type="Proteomes" id="UP000299102"/>
    </source>
</evidence>
<protein>
    <submittedName>
        <fullName evidence="7">E3 ubiquitin-protein ligase sina</fullName>
    </submittedName>
</protein>